<gene>
    <name evidence="1" type="ORF">EV203_12511</name>
</gene>
<reference evidence="1 2" key="1">
    <citation type="submission" date="2019-03" db="EMBL/GenBank/DDBJ databases">
        <title>Genomic Encyclopedia of Type Strains, Phase IV (KMG-IV): sequencing the most valuable type-strain genomes for metagenomic binning, comparative biology and taxonomic classification.</title>
        <authorList>
            <person name="Goeker M."/>
        </authorList>
    </citation>
    <scope>NUCLEOTIDE SEQUENCE [LARGE SCALE GENOMIC DNA]</scope>
    <source>
        <strain evidence="1 2">DSM 13054</strain>
    </source>
</reference>
<evidence type="ECO:0000313" key="2">
    <source>
        <dbReference type="Proteomes" id="UP000294886"/>
    </source>
</evidence>
<dbReference type="AlphaFoldDB" id="A0A4R2JKE8"/>
<dbReference type="EMBL" id="SLWU01000025">
    <property type="protein sequence ID" value="TCO58992.1"/>
    <property type="molecule type" value="Genomic_DNA"/>
</dbReference>
<proteinExistence type="predicted"/>
<sequence length="75" mass="8189">MSKKDLTAKKSLAEEALGYYTMKKPRRQSELLTYSSSAIRAKIEGGVDVTSAFRTVVSVAEYLVKPCGIQVGPSF</sequence>
<evidence type="ECO:0000313" key="1">
    <source>
        <dbReference type="EMBL" id="TCO58992.1"/>
    </source>
</evidence>
<protein>
    <submittedName>
        <fullName evidence="1">Uncharacterized protein</fullName>
    </submittedName>
</protein>
<dbReference type="Proteomes" id="UP000294886">
    <property type="component" value="Unassembled WGS sequence"/>
</dbReference>
<accession>A0A4R2JKE8</accession>
<organism evidence="1 2">
    <name type="scientific">Caldanaerobacter subterraneus</name>
    <dbReference type="NCBI Taxonomy" id="911092"/>
    <lineage>
        <taxon>Bacteria</taxon>
        <taxon>Bacillati</taxon>
        <taxon>Bacillota</taxon>
        <taxon>Clostridia</taxon>
        <taxon>Thermoanaerobacterales</taxon>
        <taxon>Thermoanaerobacteraceae</taxon>
        <taxon>Caldanaerobacter</taxon>
    </lineage>
</organism>
<comment type="caution">
    <text evidence="1">The sequence shown here is derived from an EMBL/GenBank/DDBJ whole genome shotgun (WGS) entry which is preliminary data.</text>
</comment>
<name>A0A4R2JKE8_9THEO</name>